<evidence type="ECO:0008006" key="4">
    <source>
        <dbReference type="Google" id="ProtNLM"/>
    </source>
</evidence>
<feature type="signal peptide" evidence="2">
    <location>
        <begin position="1"/>
        <end position="31"/>
    </location>
</feature>
<evidence type="ECO:0000256" key="1">
    <source>
        <dbReference type="SAM" id="Phobius"/>
    </source>
</evidence>
<sequence>MHALCCTGFPCFFGACTWCVGHCLLGPLLRAMCTHRSLCYMHILSHLDVWVLSMNKKTEFETFGLTPLHAVQLVLTCLVQFLMCPYSFASGFWVQFLLRLAGFRISALKICLEEC</sequence>
<reference evidence="3" key="1">
    <citation type="journal article" date="2018" name="PLoS Negl. Trop. Dis.">
        <title>Sialome diversity of ticks revealed by RNAseq of single tick salivary glands.</title>
        <authorList>
            <person name="Perner J."/>
            <person name="Kropackova S."/>
            <person name="Kopacek P."/>
            <person name="Ribeiro J.M."/>
        </authorList>
    </citation>
    <scope>NUCLEOTIDE SEQUENCE</scope>
    <source>
        <strain evidence="3">Siblings of single egg batch collected in Ceske Budejovice</strain>
        <tissue evidence="3">Salivary glands</tissue>
    </source>
</reference>
<keyword evidence="1" id="KW-0812">Transmembrane</keyword>
<keyword evidence="2" id="KW-0732">Signal</keyword>
<keyword evidence="1" id="KW-1133">Transmembrane helix</keyword>
<name>A0A147BAD4_IXORI</name>
<accession>A0A147BAD4</accession>
<protein>
    <recommendedName>
        <fullName evidence="4">Secreted protein</fullName>
    </recommendedName>
</protein>
<dbReference type="EMBL" id="GEGO01007676">
    <property type="protein sequence ID" value="JAR87728.1"/>
    <property type="molecule type" value="Transcribed_RNA"/>
</dbReference>
<dbReference type="AlphaFoldDB" id="A0A147BAD4"/>
<feature type="transmembrane region" description="Helical" evidence="1">
    <location>
        <begin position="70"/>
        <end position="94"/>
    </location>
</feature>
<evidence type="ECO:0000256" key="2">
    <source>
        <dbReference type="SAM" id="SignalP"/>
    </source>
</evidence>
<organism evidence="3">
    <name type="scientific">Ixodes ricinus</name>
    <name type="common">Common tick</name>
    <name type="synonym">Acarus ricinus</name>
    <dbReference type="NCBI Taxonomy" id="34613"/>
    <lineage>
        <taxon>Eukaryota</taxon>
        <taxon>Metazoa</taxon>
        <taxon>Ecdysozoa</taxon>
        <taxon>Arthropoda</taxon>
        <taxon>Chelicerata</taxon>
        <taxon>Arachnida</taxon>
        <taxon>Acari</taxon>
        <taxon>Parasitiformes</taxon>
        <taxon>Ixodida</taxon>
        <taxon>Ixodoidea</taxon>
        <taxon>Ixodidae</taxon>
        <taxon>Ixodinae</taxon>
        <taxon>Ixodes</taxon>
    </lineage>
</organism>
<keyword evidence="1" id="KW-0472">Membrane</keyword>
<proteinExistence type="predicted"/>
<evidence type="ECO:0000313" key="3">
    <source>
        <dbReference type="EMBL" id="JAR87728.1"/>
    </source>
</evidence>
<feature type="chain" id="PRO_5007541895" description="Secreted protein" evidence="2">
    <location>
        <begin position="32"/>
        <end position="115"/>
    </location>
</feature>